<comment type="similarity">
    <text evidence="4">In the C-terminal section; belongs to the MoaC family.</text>
</comment>
<dbReference type="SMART" id="SM00729">
    <property type="entry name" value="Elp3"/>
    <property type="match status" value="1"/>
</dbReference>
<comment type="catalytic activity">
    <reaction evidence="1">
        <text>(8S)-3',8-cyclo-7,8-dihydroguanosine 5'-triphosphate = cyclic pyranopterin phosphate + diphosphate</text>
        <dbReference type="Rhea" id="RHEA:49580"/>
        <dbReference type="ChEBI" id="CHEBI:33019"/>
        <dbReference type="ChEBI" id="CHEBI:59648"/>
        <dbReference type="ChEBI" id="CHEBI:131766"/>
        <dbReference type="EC" id="4.6.1.17"/>
    </reaction>
</comment>
<keyword evidence="6" id="KW-0004">4Fe-4S</keyword>
<dbReference type="InterPro" id="IPR036522">
    <property type="entry name" value="MoaC_sf"/>
</dbReference>
<dbReference type="InterPro" id="IPR007197">
    <property type="entry name" value="rSAM"/>
</dbReference>
<dbReference type="UniPathway" id="UPA00344"/>
<keyword evidence="14" id="KW-0456">Lyase</keyword>
<proteinExistence type="inferred from homology"/>
<dbReference type="Pfam" id="PF06463">
    <property type="entry name" value="Mob_synth_C"/>
    <property type="match status" value="1"/>
</dbReference>
<evidence type="ECO:0000256" key="7">
    <source>
        <dbReference type="ARBA" id="ARBA00022691"/>
    </source>
</evidence>
<comment type="cofactor">
    <cofactor evidence="2">
        <name>[4Fe-4S] cluster</name>
        <dbReference type="ChEBI" id="CHEBI:49883"/>
    </cofactor>
</comment>
<dbReference type="SFLD" id="SFLDG01067">
    <property type="entry name" value="SPASM/twitch_domain_containing"/>
    <property type="match status" value="1"/>
</dbReference>
<dbReference type="PROSITE" id="PS51918">
    <property type="entry name" value="RADICAL_SAM"/>
    <property type="match status" value="1"/>
</dbReference>
<dbReference type="CDD" id="cd01335">
    <property type="entry name" value="Radical_SAM"/>
    <property type="match status" value="1"/>
</dbReference>
<dbReference type="SUPFAM" id="SSF55040">
    <property type="entry name" value="Molybdenum cofactor biosynthesis protein C, MoaC"/>
    <property type="match status" value="1"/>
</dbReference>
<evidence type="ECO:0000256" key="10">
    <source>
        <dbReference type="ARBA" id="ARBA00023004"/>
    </source>
</evidence>
<dbReference type="NCBIfam" id="TIGR02666">
    <property type="entry name" value="moaA"/>
    <property type="match status" value="1"/>
</dbReference>
<evidence type="ECO:0000256" key="9">
    <source>
        <dbReference type="ARBA" id="ARBA00022741"/>
    </source>
</evidence>
<dbReference type="Pfam" id="PF01967">
    <property type="entry name" value="MoaC"/>
    <property type="match status" value="1"/>
</dbReference>
<evidence type="ECO:0000313" key="18">
    <source>
        <dbReference type="EMBL" id="CED82561.1"/>
    </source>
</evidence>
<evidence type="ECO:0000256" key="1">
    <source>
        <dbReference type="ARBA" id="ARBA00001637"/>
    </source>
</evidence>
<dbReference type="SFLD" id="SFLDS00029">
    <property type="entry name" value="Radical_SAM"/>
    <property type="match status" value="1"/>
</dbReference>
<dbReference type="PROSITE" id="PS01305">
    <property type="entry name" value="MOAA_NIFB_PQQE"/>
    <property type="match status" value="1"/>
</dbReference>
<keyword evidence="8" id="KW-0479">Metal-binding</keyword>
<evidence type="ECO:0000256" key="16">
    <source>
        <dbReference type="SAM" id="MobiDB-lite"/>
    </source>
</evidence>
<evidence type="ECO:0000256" key="8">
    <source>
        <dbReference type="ARBA" id="ARBA00022723"/>
    </source>
</evidence>
<dbReference type="GO" id="GO:0005525">
    <property type="term" value="F:GTP binding"/>
    <property type="evidence" value="ECO:0007669"/>
    <property type="project" value="UniProtKB-KW"/>
</dbReference>
<feature type="compositionally biased region" description="Polar residues" evidence="16">
    <location>
        <begin position="414"/>
        <end position="425"/>
    </location>
</feature>
<keyword evidence="7" id="KW-0949">S-adenosyl-L-methionine</keyword>
<dbReference type="GO" id="GO:0051539">
    <property type="term" value="F:4 iron, 4 sulfur cluster binding"/>
    <property type="evidence" value="ECO:0007669"/>
    <property type="project" value="UniProtKB-KW"/>
</dbReference>
<dbReference type="InterPro" id="IPR023045">
    <property type="entry name" value="MoaC"/>
</dbReference>
<dbReference type="GO" id="GO:0046872">
    <property type="term" value="F:metal ion binding"/>
    <property type="evidence" value="ECO:0007669"/>
    <property type="project" value="UniProtKB-KW"/>
</dbReference>
<dbReference type="InterPro" id="IPR058240">
    <property type="entry name" value="rSAM_sf"/>
</dbReference>
<evidence type="ECO:0000256" key="4">
    <source>
        <dbReference type="ARBA" id="ARBA00008484"/>
    </source>
</evidence>
<dbReference type="CDD" id="cd21117">
    <property type="entry name" value="Twitch_MoaA"/>
    <property type="match status" value="1"/>
</dbReference>
<evidence type="ECO:0000256" key="6">
    <source>
        <dbReference type="ARBA" id="ARBA00022485"/>
    </source>
</evidence>
<dbReference type="HAMAP" id="MF_01225_B">
    <property type="entry name" value="MoaA_B"/>
    <property type="match status" value="1"/>
</dbReference>
<evidence type="ECO:0000256" key="15">
    <source>
        <dbReference type="ARBA" id="ARBA00048697"/>
    </source>
</evidence>
<dbReference type="InterPro" id="IPR000385">
    <property type="entry name" value="MoaA_NifB_PqqE_Fe-S-bd_CS"/>
</dbReference>
<evidence type="ECO:0000256" key="13">
    <source>
        <dbReference type="ARBA" id="ARBA00023150"/>
    </source>
</evidence>
<dbReference type="PANTHER" id="PTHR22960:SF0">
    <property type="entry name" value="MOLYBDENUM COFACTOR BIOSYNTHESIS PROTEIN 1"/>
    <property type="match status" value="1"/>
</dbReference>
<protein>
    <submittedName>
        <fullName evidence="18">Molybdenum cofactor biosynthesis prote</fullName>
    </submittedName>
</protein>
<dbReference type="InterPro" id="IPR002820">
    <property type="entry name" value="Mopterin_CF_biosynth-C_dom"/>
</dbReference>
<dbReference type="InterPro" id="IPR050105">
    <property type="entry name" value="MoCo_biosynth_MoaA/MoaC"/>
</dbReference>
<dbReference type="SFLD" id="SFLDG01386">
    <property type="entry name" value="main_SPASM_domain-containing"/>
    <property type="match status" value="1"/>
</dbReference>
<evidence type="ECO:0000256" key="3">
    <source>
        <dbReference type="ARBA" id="ARBA00005046"/>
    </source>
</evidence>
<comment type="pathway">
    <text evidence="3">Cofactor biosynthesis; molybdopterin biosynthesis.</text>
</comment>
<keyword evidence="11" id="KW-0411">Iron-sulfur</keyword>
<dbReference type="GO" id="GO:0061798">
    <property type="term" value="F:GTP 3',8'-cyclase activity"/>
    <property type="evidence" value="ECO:0007669"/>
    <property type="project" value="UniProtKB-EC"/>
</dbReference>
<dbReference type="Gene3D" id="3.20.20.70">
    <property type="entry name" value="Aldolase class I"/>
    <property type="match status" value="1"/>
</dbReference>
<evidence type="ECO:0000259" key="17">
    <source>
        <dbReference type="PROSITE" id="PS51918"/>
    </source>
</evidence>
<dbReference type="SUPFAM" id="SSF102114">
    <property type="entry name" value="Radical SAM enzymes"/>
    <property type="match status" value="1"/>
</dbReference>
<dbReference type="InterPro" id="IPR040064">
    <property type="entry name" value="MoaA-like"/>
</dbReference>
<keyword evidence="12" id="KW-0342">GTP-binding</keyword>
<comment type="catalytic activity">
    <reaction evidence="15">
        <text>GTP + AH2 + S-adenosyl-L-methionine = (8S)-3',8-cyclo-7,8-dihydroguanosine 5'-triphosphate + 5'-deoxyadenosine + L-methionine + A + H(+)</text>
        <dbReference type="Rhea" id="RHEA:49576"/>
        <dbReference type="ChEBI" id="CHEBI:13193"/>
        <dbReference type="ChEBI" id="CHEBI:15378"/>
        <dbReference type="ChEBI" id="CHEBI:17319"/>
        <dbReference type="ChEBI" id="CHEBI:17499"/>
        <dbReference type="ChEBI" id="CHEBI:37565"/>
        <dbReference type="ChEBI" id="CHEBI:57844"/>
        <dbReference type="ChEBI" id="CHEBI:59789"/>
        <dbReference type="ChEBI" id="CHEBI:131766"/>
        <dbReference type="EC" id="4.1.99.22"/>
    </reaction>
</comment>
<evidence type="ECO:0000256" key="12">
    <source>
        <dbReference type="ARBA" id="ARBA00023134"/>
    </source>
</evidence>
<dbReference type="InterPro" id="IPR010505">
    <property type="entry name" value="MoaA_twitch"/>
</dbReference>
<name>A0A0F7SMA0_PHARH</name>
<feature type="region of interest" description="Disordered" evidence="16">
    <location>
        <begin position="409"/>
        <end position="455"/>
    </location>
</feature>
<dbReference type="SFLD" id="SFLDG01383">
    <property type="entry name" value="cyclic_pyranopterin_phosphate"/>
    <property type="match status" value="1"/>
</dbReference>
<organism evidence="18">
    <name type="scientific">Phaffia rhodozyma</name>
    <name type="common">Yeast</name>
    <name type="synonym">Xanthophyllomyces dendrorhous</name>
    <dbReference type="NCBI Taxonomy" id="264483"/>
    <lineage>
        <taxon>Eukaryota</taxon>
        <taxon>Fungi</taxon>
        <taxon>Dikarya</taxon>
        <taxon>Basidiomycota</taxon>
        <taxon>Agaricomycotina</taxon>
        <taxon>Tremellomycetes</taxon>
        <taxon>Cystofilobasidiales</taxon>
        <taxon>Mrakiaceae</taxon>
        <taxon>Phaffia</taxon>
    </lineage>
</organism>
<evidence type="ECO:0000256" key="14">
    <source>
        <dbReference type="ARBA" id="ARBA00023239"/>
    </source>
</evidence>
<dbReference type="EMBL" id="LN483124">
    <property type="protein sequence ID" value="CED82561.1"/>
    <property type="molecule type" value="Genomic_DNA"/>
</dbReference>
<evidence type="ECO:0000256" key="5">
    <source>
        <dbReference type="ARBA" id="ARBA00009862"/>
    </source>
</evidence>
<comment type="similarity">
    <text evidence="5">In the N-terminal section; belongs to the radical SAM superfamily. MoaA family.</text>
</comment>
<dbReference type="InterPro" id="IPR013483">
    <property type="entry name" value="MoaA"/>
</dbReference>
<dbReference type="GO" id="GO:0061799">
    <property type="term" value="F:cyclic pyranopterin monophosphate synthase activity"/>
    <property type="evidence" value="ECO:0007669"/>
    <property type="project" value="UniProtKB-EC"/>
</dbReference>
<dbReference type="AlphaFoldDB" id="A0A0F7SMA0"/>
<keyword evidence="13" id="KW-0501">Molybdenum cofactor biosynthesis</keyword>
<dbReference type="InterPro" id="IPR006638">
    <property type="entry name" value="Elp3/MiaA/NifB-like_rSAM"/>
</dbReference>
<dbReference type="InterPro" id="IPR047594">
    <property type="entry name" value="MoaC_bact/euk"/>
</dbReference>
<dbReference type="NCBIfam" id="NF006870">
    <property type="entry name" value="PRK09364.1"/>
    <property type="match status" value="1"/>
</dbReference>
<feature type="domain" description="Radical SAM core" evidence="17">
    <location>
        <begin position="86"/>
        <end position="315"/>
    </location>
</feature>
<keyword evidence="10" id="KW-0408">Iron</keyword>
<feature type="compositionally biased region" description="Polar residues" evidence="16">
    <location>
        <begin position="435"/>
        <end position="445"/>
    </location>
</feature>
<evidence type="ECO:0000256" key="2">
    <source>
        <dbReference type="ARBA" id="ARBA00001966"/>
    </source>
</evidence>
<dbReference type="Pfam" id="PF04055">
    <property type="entry name" value="Radical_SAM"/>
    <property type="match status" value="1"/>
</dbReference>
<reference evidence="18" key="1">
    <citation type="submission" date="2014-08" db="EMBL/GenBank/DDBJ databases">
        <authorList>
            <person name="Sharma Rahul"/>
            <person name="Thines Marco"/>
        </authorList>
    </citation>
    <scope>NUCLEOTIDE SEQUENCE</scope>
</reference>
<dbReference type="NCBIfam" id="TIGR00581">
    <property type="entry name" value="moaC"/>
    <property type="match status" value="1"/>
</dbReference>
<keyword evidence="9" id="KW-0547">Nucleotide-binding</keyword>
<dbReference type="CDD" id="cd01420">
    <property type="entry name" value="MoaC_PE"/>
    <property type="match status" value="1"/>
</dbReference>
<accession>A0A0F7SMA0</accession>
<evidence type="ECO:0000256" key="11">
    <source>
        <dbReference type="ARBA" id="ARBA00023014"/>
    </source>
</evidence>
<sequence length="612" mass="66960">MSFFLAFSSPRCSRVLSNHLFGLANPTNQRLLSTSPAAFNHGLAAASHEEDGIRGSRNSEALKKAVKSKVKAIDEAHPYVSPLTDGFNRHHTYLRISLTEKCNLRCTYCMPEEGVPLQPSVNMLADDEILKLARLFVEQGVTKIRLTGGEPTVRKGITKLIASLNQLQDIGLTQIGITSNGIALHRKLPTLVSSGLTHLNISLDTLHPAKFEFITRRPGHHLVMASLETALGLADKGLTVKLNVVIMKGFNEDEILDFIEITKNRKVEIRFIEYMPFSGNRWSYGKLYSYQDMLSVIRSKYKKLIKKQDDANDTSKGWKVPGFQGSFGFITSMTEHFCGTCNRLRITADGNLKVCLFGQTEVSLRDKLRSNASDAELVETIAMAVGRKKEKHAGMKQLKDGMNRPMILIGGTSPIPSASQRSPLTSRKPPREGSSKYTSTASTLTHIDPETGKPRMVSITPKVATLRSATASGKIYLPEAAFSLLSNSQPSSSLNKKGDPLIVAQLAGIMGAKRTSDLIPLCHQINLSSVDVKFELIQKTGTNNGGWVRVDSVAECVGGTGVEMEALTSVSVTLLTIWDMVKAVAGKEMIIQDVCVTKKSGGKSGDWTRRLD</sequence>
<dbReference type="PANTHER" id="PTHR22960">
    <property type="entry name" value="MOLYBDOPTERIN COFACTOR SYNTHESIS PROTEIN A"/>
    <property type="match status" value="1"/>
</dbReference>
<dbReference type="Gene3D" id="3.30.70.640">
    <property type="entry name" value="Molybdopterin cofactor biosynthesis C (MoaC) domain"/>
    <property type="match status" value="1"/>
</dbReference>
<dbReference type="GO" id="GO:0006777">
    <property type="term" value="P:Mo-molybdopterin cofactor biosynthetic process"/>
    <property type="evidence" value="ECO:0007669"/>
    <property type="project" value="UniProtKB-KW"/>
</dbReference>
<dbReference type="InterPro" id="IPR013785">
    <property type="entry name" value="Aldolase_TIM"/>
</dbReference>